<accession>A0A382RBM8</accession>
<dbReference type="GO" id="GO:0036088">
    <property type="term" value="P:D-serine catabolic process"/>
    <property type="evidence" value="ECO:0007669"/>
    <property type="project" value="TreeGrafter"/>
</dbReference>
<dbReference type="Gene3D" id="3.20.20.10">
    <property type="entry name" value="Alanine racemase"/>
    <property type="match status" value="1"/>
</dbReference>
<dbReference type="AlphaFoldDB" id="A0A382RBM8"/>
<gene>
    <name evidence="2" type="ORF">METZ01_LOCUS347391</name>
</gene>
<dbReference type="EMBL" id="UINC01120199">
    <property type="protein sequence ID" value="SVC94537.1"/>
    <property type="molecule type" value="Genomic_DNA"/>
</dbReference>
<dbReference type="SUPFAM" id="SSF51419">
    <property type="entry name" value="PLP-binding barrel"/>
    <property type="match status" value="1"/>
</dbReference>
<dbReference type="Pfam" id="PF01168">
    <property type="entry name" value="Ala_racemase_N"/>
    <property type="match status" value="1"/>
</dbReference>
<evidence type="ECO:0000313" key="2">
    <source>
        <dbReference type="EMBL" id="SVC94537.1"/>
    </source>
</evidence>
<reference evidence="2" key="1">
    <citation type="submission" date="2018-05" db="EMBL/GenBank/DDBJ databases">
        <authorList>
            <person name="Lanie J.A."/>
            <person name="Ng W.-L."/>
            <person name="Kazmierczak K.M."/>
            <person name="Andrzejewski T.M."/>
            <person name="Davidsen T.M."/>
            <person name="Wayne K.J."/>
            <person name="Tettelin H."/>
            <person name="Glass J.I."/>
            <person name="Rusch D."/>
            <person name="Podicherti R."/>
            <person name="Tsui H.-C.T."/>
            <person name="Winkler M.E."/>
        </authorList>
    </citation>
    <scope>NUCLEOTIDE SEQUENCE</scope>
</reference>
<dbReference type="PANTHER" id="PTHR28004">
    <property type="entry name" value="ZGC:162816-RELATED"/>
    <property type="match status" value="1"/>
</dbReference>
<dbReference type="GO" id="GO:0008721">
    <property type="term" value="F:D-serine ammonia-lyase activity"/>
    <property type="evidence" value="ECO:0007669"/>
    <property type="project" value="TreeGrafter"/>
</dbReference>
<feature type="domain" description="Alanine racemase N-terminal" evidence="1">
    <location>
        <begin position="23"/>
        <end position="135"/>
    </location>
</feature>
<dbReference type="InterPro" id="IPR029066">
    <property type="entry name" value="PLP-binding_barrel"/>
</dbReference>
<dbReference type="InterPro" id="IPR001608">
    <property type="entry name" value="Ala_racemase_N"/>
</dbReference>
<sequence length="136" mass="14426">MERPVFQPTGTPVMDLDTPALVVDLDVMDRNIETLHSRFDQSTAKIRPHVTGHQTPKIAHRQLQAANTVGGISVTTVGEAQVFSDAGITDILVASQIVTRSKINRLCALAGSNKIGVAVDNPQNVSDLSEAATAQG</sequence>
<protein>
    <recommendedName>
        <fullName evidence="1">Alanine racemase N-terminal domain-containing protein</fullName>
    </recommendedName>
</protein>
<name>A0A382RBM8_9ZZZZ</name>
<evidence type="ECO:0000259" key="1">
    <source>
        <dbReference type="Pfam" id="PF01168"/>
    </source>
</evidence>
<proteinExistence type="predicted"/>
<dbReference type="InterPro" id="IPR051466">
    <property type="entry name" value="D-amino_acid_metab_enzyme"/>
</dbReference>
<organism evidence="2">
    <name type="scientific">marine metagenome</name>
    <dbReference type="NCBI Taxonomy" id="408172"/>
    <lineage>
        <taxon>unclassified sequences</taxon>
        <taxon>metagenomes</taxon>
        <taxon>ecological metagenomes</taxon>
    </lineage>
</organism>
<feature type="non-terminal residue" evidence="2">
    <location>
        <position position="136"/>
    </location>
</feature>
<dbReference type="PANTHER" id="PTHR28004:SF2">
    <property type="entry name" value="D-SERINE DEHYDRATASE"/>
    <property type="match status" value="1"/>
</dbReference>